<feature type="active site" evidence="5 6">
    <location>
        <position position="300"/>
    </location>
</feature>
<organism evidence="9 10">
    <name type="scientific">Asbolus verrucosus</name>
    <name type="common">Desert ironclad beetle</name>
    <dbReference type="NCBI Taxonomy" id="1661398"/>
    <lineage>
        <taxon>Eukaryota</taxon>
        <taxon>Metazoa</taxon>
        <taxon>Ecdysozoa</taxon>
        <taxon>Arthropoda</taxon>
        <taxon>Hexapoda</taxon>
        <taxon>Insecta</taxon>
        <taxon>Pterygota</taxon>
        <taxon>Neoptera</taxon>
        <taxon>Endopterygota</taxon>
        <taxon>Coleoptera</taxon>
        <taxon>Polyphaga</taxon>
        <taxon>Cucujiformia</taxon>
        <taxon>Tenebrionidae</taxon>
        <taxon>Pimeliinae</taxon>
        <taxon>Asbolus</taxon>
    </lineage>
</organism>
<comment type="similarity">
    <text evidence="1">Belongs to the peptidase C2 family.</text>
</comment>
<comment type="caution">
    <text evidence="9">The sequence shown here is derived from an EMBL/GenBank/DDBJ whole genome shotgun (WGS) entry which is preliminary data.</text>
</comment>
<evidence type="ECO:0000256" key="5">
    <source>
        <dbReference type="PIRSR" id="PIRSR622684-1"/>
    </source>
</evidence>
<dbReference type="InterPro" id="IPR038765">
    <property type="entry name" value="Papain-like_cys_pep_sf"/>
</dbReference>
<evidence type="ECO:0000256" key="4">
    <source>
        <dbReference type="ARBA" id="ARBA00022807"/>
    </source>
</evidence>
<dbReference type="Gene3D" id="2.60.120.380">
    <property type="match status" value="1"/>
</dbReference>
<evidence type="ECO:0000256" key="1">
    <source>
        <dbReference type="ARBA" id="ARBA00007623"/>
    </source>
</evidence>
<keyword evidence="2 6" id="KW-0645">Protease</keyword>
<dbReference type="SMART" id="SM00720">
    <property type="entry name" value="calpain_III"/>
    <property type="match status" value="1"/>
</dbReference>
<evidence type="ECO:0000259" key="8">
    <source>
        <dbReference type="PROSITE" id="PS50203"/>
    </source>
</evidence>
<dbReference type="PANTHER" id="PTHR10183">
    <property type="entry name" value="CALPAIN"/>
    <property type="match status" value="1"/>
</dbReference>
<dbReference type="Pfam" id="PF01067">
    <property type="entry name" value="Calpain_III"/>
    <property type="match status" value="1"/>
</dbReference>
<dbReference type="Pfam" id="PF00648">
    <property type="entry name" value="Peptidase_C2"/>
    <property type="match status" value="1"/>
</dbReference>
<dbReference type="OrthoDB" id="424753at2759"/>
<feature type="domain" description="Calpain catalytic" evidence="8">
    <location>
        <begin position="136"/>
        <end position="360"/>
    </location>
</feature>
<dbReference type="PRINTS" id="PR00704">
    <property type="entry name" value="CALPAIN"/>
</dbReference>
<dbReference type="InterPro" id="IPR036213">
    <property type="entry name" value="Calpain_III_sf"/>
</dbReference>
<dbReference type="InterPro" id="IPR000169">
    <property type="entry name" value="Pept_cys_AS"/>
</dbReference>
<dbReference type="SMART" id="SM00230">
    <property type="entry name" value="CysPc"/>
    <property type="match status" value="1"/>
</dbReference>
<gene>
    <name evidence="9" type="ORF">BDFB_002068</name>
</gene>
<dbReference type="AlphaFoldDB" id="A0A482W9G6"/>
<dbReference type="EMBL" id="QDEB01013632">
    <property type="protein sequence ID" value="RZC41841.1"/>
    <property type="molecule type" value="Genomic_DNA"/>
</dbReference>
<dbReference type="STRING" id="1661398.A0A482W9G6"/>
<evidence type="ECO:0000313" key="10">
    <source>
        <dbReference type="Proteomes" id="UP000292052"/>
    </source>
</evidence>
<dbReference type="InterPro" id="IPR001300">
    <property type="entry name" value="Peptidase_C2_calpain_cat"/>
</dbReference>
<dbReference type="FunFam" id="2.60.120.380:FF:000002">
    <property type="entry name" value="calpain-3 isoform X1"/>
    <property type="match status" value="1"/>
</dbReference>
<sequence length="743" mass="84210">MAEANITKKSAPKVSQINFKFSKHSVAPSEYKAAYNKSVYPRSVLNDGNADTEIVSQQPFIVRLKDITEQNHKEVKRSTIDTLCRAPVEVGQKKKIVEELQSGLGLTGVKPSTDLTAKAAEGYVFRNSIKKKTFKEIVSNPQLFVEGFSRFDVQQGELGDCWLLAAVANLTLYRRLFFQIVPDDQGFDEDYAGIFHFRLHGSYEALKGGSTCEAMEDFTGGVTEMYEMNASPPNLFKIIVKAYERWSLMGCSIEPDPDVLEAQTPEGLIRGHAYSITKVQYVNIRTPNVSGKIPLLRLRNPWGNESEWNGAWGDHAPEWQYISDAQKEELGLNFDADGEFWMSFKDFQTHFHRLEICNLNPDSLSEDELTEGRNKKWVMSVFEGEWVRGVTAGGCRNFLDTFWHNPQYRVTLDEADEEDEEDKCTMIVALMQKNRRQLRSTGGIDLLTIGFAIYHLPYPDRVPKPLNLDFFKYNASVARSPSFINLREVSCRFKLPRGTYCIVPSTFDPNDEGEFLLRVFSEHQNNMEYDGSYSDNLHTSITENETNDDNDDRRPQNPYYNNPSGPYPSAPHTPSSPYPSTPSSPYPNPYSSNPYPPNPYPYPQTSYGQENDQEVGLRDIDHKADSMKLTPDDIKENDLIMELFKKIVGKDNEVDWKELQEILNYYTRKELFSEDEPSLRAQNVDGVGAVRGQGQEQQSSNENNLLTAILALLCGVLCKNTPLADAIPAPTQELPLNDAYYAA</sequence>
<dbReference type="CDD" id="cd00214">
    <property type="entry name" value="Calpain_III"/>
    <property type="match status" value="1"/>
</dbReference>
<keyword evidence="4 6" id="KW-0788">Thiol protease</keyword>
<feature type="region of interest" description="Disordered" evidence="7">
    <location>
        <begin position="528"/>
        <end position="613"/>
    </location>
</feature>
<dbReference type="InterPro" id="IPR022683">
    <property type="entry name" value="Calpain_III"/>
</dbReference>
<dbReference type="PROSITE" id="PS50203">
    <property type="entry name" value="CALPAIN_CAT"/>
    <property type="match status" value="1"/>
</dbReference>
<dbReference type="GO" id="GO:0006508">
    <property type="term" value="P:proteolysis"/>
    <property type="evidence" value="ECO:0007669"/>
    <property type="project" value="UniProtKB-KW"/>
</dbReference>
<dbReference type="InterPro" id="IPR022682">
    <property type="entry name" value="Calpain_domain_III"/>
</dbReference>
<evidence type="ECO:0000256" key="3">
    <source>
        <dbReference type="ARBA" id="ARBA00022801"/>
    </source>
</evidence>
<feature type="active site" evidence="5 6">
    <location>
        <position position="161"/>
    </location>
</feature>
<dbReference type="GO" id="GO:0005737">
    <property type="term" value="C:cytoplasm"/>
    <property type="evidence" value="ECO:0007669"/>
    <property type="project" value="TreeGrafter"/>
</dbReference>
<dbReference type="SUPFAM" id="SSF54001">
    <property type="entry name" value="Cysteine proteinases"/>
    <property type="match status" value="1"/>
</dbReference>
<name>A0A482W9G6_ASBVE</name>
<evidence type="ECO:0000256" key="7">
    <source>
        <dbReference type="SAM" id="MobiDB-lite"/>
    </source>
</evidence>
<dbReference type="SUPFAM" id="SSF49758">
    <property type="entry name" value="Calpain large subunit, middle domain (domain III)"/>
    <property type="match status" value="1"/>
</dbReference>
<proteinExistence type="inferred from homology"/>
<dbReference type="Gene3D" id="3.90.70.10">
    <property type="entry name" value="Cysteine proteinases"/>
    <property type="match status" value="1"/>
</dbReference>
<reference evidence="9 10" key="1">
    <citation type="submission" date="2017-03" db="EMBL/GenBank/DDBJ databases">
        <title>Genome of the blue death feigning beetle - Asbolus verrucosus.</title>
        <authorList>
            <person name="Rider S.D."/>
        </authorList>
    </citation>
    <scope>NUCLEOTIDE SEQUENCE [LARGE SCALE GENOMIC DNA]</scope>
    <source>
        <strain evidence="9">Butters</strain>
        <tissue evidence="9">Head and leg muscle</tissue>
    </source>
</reference>
<dbReference type="PANTHER" id="PTHR10183:SF433">
    <property type="entry name" value="CALPAIN-A-RELATED"/>
    <property type="match status" value="1"/>
</dbReference>
<dbReference type="InterPro" id="IPR022684">
    <property type="entry name" value="Calpain_cysteine_protease"/>
</dbReference>
<feature type="compositionally biased region" description="Pro residues" evidence="7">
    <location>
        <begin position="565"/>
        <end position="602"/>
    </location>
</feature>
<dbReference type="FunFam" id="3.90.70.10:FF:000001">
    <property type="entry name" value="Calpain-1 catalytic subunit"/>
    <property type="match status" value="1"/>
</dbReference>
<keyword evidence="10" id="KW-1185">Reference proteome</keyword>
<protein>
    <submittedName>
        <fullName evidence="9">Calpain-B</fullName>
    </submittedName>
</protein>
<dbReference type="InterPro" id="IPR033883">
    <property type="entry name" value="C2_III"/>
</dbReference>
<dbReference type="PROSITE" id="PS00139">
    <property type="entry name" value="THIOL_PROTEASE_CYS"/>
    <property type="match status" value="1"/>
</dbReference>
<feature type="compositionally biased region" description="Polar residues" evidence="7">
    <location>
        <begin position="528"/>
        <end position="541"/>
    </location>
</feature>
<accession>A0A482W9G6</accession>
<evidence type="ECO:0000313" key="9">
    <source>
        <dbReference type="EMBL" id="RZC41841.1"/>
    </source>
</evidence>
<dbReference type="GO" id="GO:0004198">
    <property type="term" value="F:calcium-dependent cysteine-type endopeptidase activity"/>
    <property type="evidence" value="ECO:0007669"/>
    <property type="project" value="InterPro"/>
</dbReference>
<dbReference type="Proteomes" id="UP000292052">
    <property type="component" value="Unassembled WGS sequence"/>
</dbReference>
<keyword evidence="3 6" id="KW-0378">Hydrolase</keyword>
<dbReference type="CDD" id="cd00044">
    <property type="entry name" value="CysPc"/>
    <property type="match status" value="1"/>
</dbReference>
<evidence type="ECO:0000256" key="2">
    <source>
        <dbReference type="ARBA" id="ARBA00022670"/>
    </source>
</evidence>
<evidence type="ECO:0000256" key="6">
    <source>
        <dbReference type="PROSITE-ProRule" id="PRU00239"/>
    </source>
</evidence>
<feature type="active site" evidence="5 6">
    <location>
        <position position="272"/>
    </location>
</feature>